<organism evidence="1 2">
    <name type="scientific">Tulasnella calospora MUT 4182</name>
    <dbReference type="NCBI Taxonomy" id="1051891"/>
    <lineage>
        <taxon>Eukaryota</taxon>
        <taxon>Fungi</taxon>
        <taxon>Dikarya</taxon>
        <taxon>Basidiomycota</taxon>
        <taxon>Agaricomycotina</taxon>
        <taxon>Agaricomycetes</taxon>
        <taxon>Cantharellales</taxon>
        <taxon>Tulasnellaceae</taxon>
        <taxon>Tulasnella</taxon>
    </lineage>
</organism>
<accession>A0A0C3KHV4</accession>
<reference evidence="2" key="2">
    <citation type="submission" date="2015-01" db="EMBL/GenBank/DDBJ databases">
        <title>Evolutionary Origins and Diversification of the Mycorrhizal Mutualists.</title>
        <authorList>
            <consortium name="DOE Joint Genome Institute"/>
            <consortium name="Mycorrhizal Genomics Consortium"/>
            <person name="Kohler A."/>
            <person name="Kuo A."/>
            <person name="Nagy L.G."/>
            <person name="Floudas D."/>
            <person name="Copeland A."/>
            <person name="Barry K.W."/>
            <person name="Cichocki N."/>
            <person name="Veneault-Fourrey C."/>
            <person name="LaButti K."/>
            <person name="Lindquist E.A."/>
            <person name="Lipzen A."/>
            <person name="Lundell T."/>
            <person name="Morin E."/>
            <person name="Murat C."/>
            <person name="Riley R."/>
            <person name="Ohm R."/>
            <person name="Sun H."/>
            <person name="Tunlid A."/>
            <person name="Henrissat B."/>
            <person name="Grigoriev I.V."/>
            <person name="Hibbett D.S."/>
            <person name="Martin F."/>
        </authorList>
    </citation>
    <scope>NUCLEOTIDE SEQUENCE [LARGE SCALE GENOMIC DNA]</scope>
    <source>
        <strain evidence="2">MUT 4182</strain>
    </source>
</reference>
<keyword evidence="2" id="KW-1185">Reference proteome</keyword>
<dbReference type="EMBL" id="KN823150">
    <property type="protein sequence ID" value="KIO21068.1"/>
    <property type="molecule type" value="Genomic_DNA"/>
</dbReference>
<dbReference type="Proteomes" id="UP000054248">
    <property type="component" value="Unassembled WGS sequence"/>
</dbReference>
<protein>
    <submittedName>
        <fullName evidence="1">Uncharacterized protein</fullName>
    </submittedName>
</protein>
<name>A0A0C3KHV4_9AGAM</name>
<evidence type="ECO:0000313" key="1">
    <source>
        <dbReference type="EMBL" id="KIO21068.1"/>
    </source>
</evidence>
<evidence type="ECO:0000313" key="2">
    <source>
        <dbReference type="Proteomes" id="UP000054248"/>
    </source>
</evidence>
<sequence length="60" mass="6283">MACRSESAEGHAIDVCDVAPFWHGTGASSGRWAVGRSGIGSDCVLDSFPLPAAFFEDPQL</sequence>
<reference evidence="1 2" key="1">
    <citation type="submission" date="2014-04" db="EMBL/GenBank/DDBJ databases">
        <authorList>
            <consortium name="DOE Joint Genome Institute"/>
            <person name="Kuo A."/>
            <person name="Girlanda M."/>
            <person name="Perotto S."/>
            <person name="Kohler A."/>
            <person name="Nagy L.G."/>
            <person name="Floudas D."/>
            <person name="Copeland A."/>
            <person name="Barry K.W."/>
            <person name="Cichocki N."/>
            <person name="Veneault-Fourrey C."/>
            <person name="LaButti K."/>
            <person name="Lindquist E.A."/>
            <person name="Lipzen A."/>
            <person name="Lundell T."/>
            <person name="Morin E."/>
            <person name="Murat C."/>
            <person name="Sun H."/>
            <person name="Tunlid A."/>
            <person name="Henrissat B."/>
            <person name="Grigoriev I.V."/>
            <person name="Hibbett D.S."/>
            <person name="Martin F."/>
            <person name="Nordberg H.P."/>
            <person name="Cantor M.N."/>
            <person name="Hua S.X."/>
        </authorList>
    </citation>
    <scope>NUCLEOTIDE SEQUENCE [LARGE SCALE GENOMIC DNA]</scope>
    <source>
        <strain evidence="1 2">MUT 4182</strain>
    </source>
</reference>
<dbReference type="AlphaFoldDB" id="A0A0C3KHV4"/>
<proteinExistence type="predicted"/>
<dbReference type="HOGENOM" id="CLU_2943537_0_0_1"/>
<gene>
    <name evidence="1" type="ORF">M407DRAFT_245591</name>
</gene>